<evidence type="ECO:0000256" key="10">
    <source>
        <dbReference type="ARBA" id="ARBA00078850"/>
    </source>
</evidence>
<feature type="domain" description="PDZ" evidence="14">
    <location>
        <begin position="790"/>
        <end position="866"/>
    </location>
</feature>
<dbReference type="CDD" id="cd06720">
    <property type="entry name" value="PDZ1_APBA1_3-like"/>
    <property type="match status" value="1"/>
</dbReference>
<dbReference type="AlphaFoldDB" id="A0A9W8C8Z8"/>
<keyword evidence="16" id="KW-1185">Reference proteome</keyword>
<dbReference type="PROSITE" id="PS50106">
    <property type="entry name" value="PDZ"/>
    <property type="match status" value="2"/>
</dbReference>
<evidence type="ECO:0000256" key="1">
    <source>
        <dbReference type="ARBA" id="ARBA00004556"/>
    </source>
</evidence>
<keyword evidence="6" id="KW-0007">Acetylation</keyword>
<comment type="subcellular location">
    <subcellularLocation>
        <location evidence="1">Cytoplasm</location>
        <location evidence="1">Perinuclear region</location>
    </subcellularLocation>
</comment>
<feature type="compositionally biased region" description="Basic and acidic residues" evidence="12">
    <location>
        <begin position="401"/>
        <end position="416"/>
    </location>
</feature>
<feature type="region of interest" description="Disordered" evidence="12">
    <location>
        <begin position="126"/>
        <end position="149"/>
    </location>
</feature>
<dbReference type="SUPFAM" id="SSF50156">
    <property type="entry name" value="PDZ domain-like"/>
    <property type="match status" value="2"/>
</dbReference>
<dbReference type="SUPFAM" id="SSF50729">
    <property type="entry name" value="PH domain-like"/>
    <property type="match status" value="1"/>
</dbReference>
<feature type="compositionally biased region" description="Polar residues" evidence="12">
    <location>
        <begin position="348"/>
        <end position="358"/>
    </location>
</feature>
<dbReference type="GO" id="GO:0048471">
    <property type="term" value="C:perinuclear region of cytoplasm"/>
    <property type="evidence" value="ECO:0007669"/>
    <property type="project" value="UniProtKB-SubCell"/>
</dbReference>
<dbReference type="SMART" id="SM00462">
    <property type="entry name" value="PTB"/>
    <property type="match status" value="1"/>
</dbReference>
<feature type="non-terminal residue" evidence="15">
    <location>
        <position position="880"/>
    </location>
</feature>
<dbReference type="GO" id="GO:0005886">
    <property type="term" value="C:plasma membrane"/>
    <property type="evidence" value="ECO:0007669"/>
    <property type="project" value="TreeGrafter"/>
</dbReference>
<feature type="compositionally biased region" description="Polar residues" evidence="12">
    <location>
        <begin position="237"/>
        <end position="253"/>
    </location>
</feature>
<feature type="compositionally biased region" description="Polar residues" evidence="12">
    <location>
        <begin position="464"/>
        <end position="473"/>
    </location>
</feature>
<evidence type="ECO:0000256" key="8">
    <source>
        <dbReference type="ARBA" id="ARBA00067675"/>
    </source>
</evidence>
<dbReference type="GO" id="GO:0007268">
    <property type="term" value="P:chemical synaptic transmission"/>
    <property type="evidence" value="ECO:0007669"/>
    <property type="project" value="TreeGrafter"/>
</dbReference>
<proteinExistence type="predicted"/>
<evidence type="ECO:0000256" key="3">
    <source>
        <dbReference type="ARBA" id="ARBA00022490"/>
    </source>
</evidence>
<sequence>ALRRKQENKAFISELNPSASSLVSEKPEKVSGDGDDPNPEKPGRSKHDIQPSSPMGARSSLSDGSEDESSPPQPDSMDEDSLSEYENIASGEEEGDEHDYEEDLQTEADRMTYYVHCCPEDESYMEGMDCHEGPDGAEGPGTSRDLEVNSKPEAWGHSEGFYEVVQKDATTLVYKRPEPITETTFVQAPMAEDEEDDEETEEELEDSEEEDDGYFFYKDAEENNNEIRHKGDDGFASRTQDFNRGQGRNQNNPKHPKDVTPGSSYTHRERIGKDSQKDRDVQGVKGGDPGQSSRYQGQKPEREHKRDQDAGGVTAKAKHADSEDRVVWKKRHSLKNSRENNRDREEIYSQQQSKSPVDSKNRPACSHKPKGVKGKQSFDVDEEQLEKQVKAKSKVLPQNSGRDKGGGQHTNDERGTPDGSRTSESSSYRRNSQPRVCDTTSVQSIDKQMQKDLAKPTEEKSRVSQEQVSLSSPNDRRTETPAGQNREPPQKNPSFPSFVDIPGPCEPEDLVNGIIFAANYLGSTQLLSDRNPSKSIRMKQAQEALDCVKSEEGDAHSLTEIDLFISTKAIKVLNADTQETLMDNALRTISYIADIGNVVVLMARRRLSNSSSLDCTDSGLARENRKQYRMMCYVFESEDAQLIAQSIGQAFSMAYQEFLRANGINPKDLSQKDYSDILNSQEMYNDDLIHFSNSENCKELQLEKQKGEILGVVIVESGWGSILPTVILACMLNNGPAARSGKLNVGDQIMAVNDTSLVGLPLSTCQGIIKGLKNHMQVKLSVVSCPPVTTVIIKRPDLQYQLGFSVQNGIICSLMRGGIAERGGVRVGHRIIEINGQSVVAMAHEKIVHALSVSVGEIKMKTMPAVMFRLLTGQETPVYI</sequence>
<keyword evidence="5" id="KW-0677">Repeat</keyword>
<accession>A0A9W8C8Z8</accession>
<comment type="function">
    <text evidence="7">May modulate processing of the amyloid-beta precursor protein (APP) and hence formation of APP-beta. May enhance the activity of HIF1A in macrophages by inhibiting the activity of HIF1AN.</text>
</comment>
<dbReference type="GO" id="GO:0001540">
    <property type="term" value="F:amyloid-beta binding"/>
    <property type="evidence" value="ECO:0007669"/>
    <property type="project" value="TreeGrafter"/>
</dbReference>
<dbReference type="Pfam" id="PF00640">
    <property type="entry name" value="PID"/>
    <property type="match status" value="1"/>
</dbReference>
<reference evidence="15" key="1">
    <citation type="submission" date="2021-02" db="EMBL/GenBank/DDBJ databases">
        <title>Comparative genomics reveals that relaxation of natural selection precedes convergent phenotypic evolution of cavefish.</title>
        <authorList>
            <person name="Peng Z."/>
        </authorList>
    </citation>
    <scope>NUCLEOTIDE SEQUENCE</scope>
    <source>
        <tissue evidence="15">Muscle</tissue>
    </source>
</reference>
<feature type="compositionally biased region" description="Polar residues" evidence="12">
    <location>
        <begin position="419"/>
        <end position="447"/>
    </location>
</feature>
<evidence type="ECO:0000259" key="13">
    <source>
        <dbReference type="PROSITE" id="PS01179"/>
    </source>
</evidence>
<dbReference type="CDD" id="cd01208">
    <property type="entry name" value="PTB_X11"/>
    <property type="match status" value="1"/>
</dbReference>
<dbReference type="Gene3D" id="2.30.42.10">
    <property type="match status" value="2"/>
</dbReference>
<dbReference type="InterPro" id="IPR006020">
    <property type="entry name" value="PTB/PI_dom"/>
</dbReference>
<dbReference type="Pfam" id="PF00595">
    <property type="entry name" value="PDZ"/>
    <property type="match status" value="2"/>
</dbReference>
<evidence type="ECO:0000256" key="5">
    <source>
        <dbReference type="ARBA" id="ARBA00022737"/>
    </source>
</evidence>
<dbReference type="InterPro" id="IPR036034">
    <property type="entry name" value="PDZ_sf"/>
</dbReference>
<feature type="region of interest" description="Disordered" evidence="12">
    <location>
        <begin position="175"/>
        <end position="503"/>
    </location>
</feature>
<dbReference type="PROSITE" id="PS01179">
    <property type="entry name" value="PID"/>
    <property type="match status" value="1"/>
</dbReference>
<dbReference type="InterPro" id="IPR001478">
    <property type="entry name" value="PDZ"/>
</dbReference>
<dbReference type="InterPro" id="IPR051230">
    <property type="entry name" value="APP-Binding"/>
</dbReference>
<dbReference type="FunFam" id="2.30.42.10:FF:000017">
    <property type="entry name" value="Amyloid beta A4 protein-binding family A member 1"/>
    <property type="match status" value="1"/>
</dbReference>
<comment type="caution">
    <text evidence="15">The sequence shown here is derived from an EMBL/GenBank/DDBJ whole genome shotgun (WGS) entry which is preliminary data.</text>
</comment>
<dbReference type="SMART" id="SM00228">
    <property type="entry name" value="PDZ"/>
    <property type="match status" value="2"/>
</dbReference>
<evidence type="ECO:0000256" key="6">
    <source>
        <dbReference type="ARBA" id="ARBA00022990"/>
    </source>
</evidence>
<feature type="compositionally biased region" description="Basic and acidic residues" evidence="12">
    <location>
        <begin position="266"/>
        <end position="282"/>
    </location>
</feature>
<evidence type="ECO:0000256" key="12">
    <source>
        <dbReference type="SAM" id="MobiDB-lite"/>
    </source>
</evidence>
<feature type="domain" description="PID" evidence="13">
    <location>
        <begin position="513"/>
        <end position="686"/>
    </location>
</feature>
<evidence type="ECO:0000259" key="14">
    <source>
        <dbReference type="PROSITE" id="PS50106"/>
    </source>
</evidence>
<feature type="region of interest" description="Disordered" evidence="12">
    <location>
        <begin position="1"/>
        <end position="107"/>
    </location>
</feature>
<dbReference type="PANTHER" id="PTHR12345:SF12">
    <property type="entry name" value="AMYLOID-BETA A4 PRECURSOR PROTEIN-BINDING FAMILY A MEMBER 2"/>
    <property type="match status" value="1"/>
</dbReference>
<name>A0A9W8C8Z8_TRIRA</name>
<feature type="compositionally biased region" description="Acidic residues" evidence="12">
    <location>
        <begin position="191"/>
        <end position="213"/>
    </location>
</feature>
<keyword evidence="4" id="KW-0597">Phosphoprotein</keyword>
<dbReference type="FunFam" id="2.30.42.10:FF:000007">
    <property type="entry name" value="Amyloid beta A4 protein-binding family A member"/>
    <property type="match status" value="1"/>
</dbReference>
<evidence type="ECO:0000313" key="16">
    <source>
        <dbReference type="Proteomes" id="UP001059041"/>
    </source>
</evidence>
<feature type="compositionally biased region" description="Basic and acidic residues" evidence="12">
    <location>
        <begin position="448"/>
        <end position="463"/>
    </location>
</feature>
<protein>
    <recommendedName>
        <fullName evidence="8">Amyloid-beta A4 precursor protein-binding family A member 3</fullName>
    </recommendedName>
    <alternativeName>
        <fullName evidence="10">Adapter protein X11gamma</fullName>
    </alternativeName>
    <alternativeName>
        <fullName evidence="9">Neuron-specific X11L2 protein</fullName>
    </alternativeName>
    <alternativeName>
        <fullName evidence="11">Neuronal Munc18-1-interacting protein 3</fullName>
    </alternativeName>
</protein>
<dbReference type="FunFam" id="2.30.29.30:FF:000222">
    <property type="entry name" value="amyloid beta A4 precursor protein-binding family A member 3"/>
    <property type="match status" value="1"/>
</dbReference>
<keyword evidence="3" id="KW-0963">Cytoplasm</keyword>
<dbReference type="Gene3D" id="2.30.29.30">
    <property type="entry name" value="Pleckstrin-homology domain (PH domain)/Phosphotyrosine-binding domain (PTB)"/>
    <property type="match status" value="1"/>
</dbReference>
<dbReference type="PANTHER" id="PTHR12345">
    <property type="entry name" value="SYNTENIN RELATED"/>
    <property type="match status" value="1"/>
</dbReference>
<feature type="domain" description="PDZ" evidence="14">
    <location>
        <begin position="699"/>
        <end position="784"/>
    </location>
</feature>
<feature type="compositionally biased region" description="Basic and acidic residues" evidence="12">
    <location>
        <begin position="218"/>
        <end position="235"/>
    </location>
</feature>
<feature type="compositionally biased region" description="Basic and acidic residues" evidence="12">
    <location>
        <begin position="318"/>
        <end position="327"/>
    </location>
</feature>
<evidence type="ECO:0000256" key="9">
    <source>
        <dbReference type="ARBA" id="ARBA00077607"/>
    </source>
</evidence>
<feature type="compositionally biased region" description="Acidic residues" evidence="12">
    <location>
        <begin position="91"/>
        <end position="106"/>
    </location>
</feature>
<evidence type="ECO:0000256" key="11">
    <source>
        <dbReference type="ARBA" id="ARBA00083043"/>
    </source>
</evidence>
<gene>
    <name evidence="15" type="ORF">IRJ41_022092</name>
</gene>
<dbReference type="EMBL" id="JAFHDT010000003">
    <property type="protein sequence ID" value="KAI7811826.1"/>
    <property type="molecule type" value="Genomic_DNA"/>
</dbReference>
<organism evidence="15 16">
    <name type="scientific">Triplophysa rosa</name>
    <name type="common">Cave loach</name>
    <dbReference type="NCBI Taxonomy" id="992332"/>
    <lineage>
        <taxon>Eukaryota</taxon>
        <taxon>Metazoa</taxon>
        <taxon>Chordata</taxon>
        <taxon>Craniata</taxon>
        <taxon>Vertebrata</taxon>
        <taxon>Euteleostomi</taxon>
        <taxon>Actinopterygii</taxon>
        <taxon>Neopterygii</taxon>
        <taxon>Teleostei</taxon>
        <taxon>Ostariophysi</taxon>
        <taxon>Cypriniformes</taxon>
        <taxon>Nemacheilidae</taxon>
        <taxon>Triplophysa</taxon>
    </lineage>
</organism>
<evidence type="ECO:0000313" key="15">
    <source>
        <dbReference type="EMBL" id="KAI7811826.1"/>
    </source>
</evidence>
<feature type="compositionally biased region" description="Basic and acidic residues" evidence="12">
    <location>
        <begin position="299"/>
        <end position="309"/>
    </location>
</feature>
<keyword evidence="2" id="KW-0813">Transport</keyword>
<dbReference type="InterPro" id="IPR011993">
    <property type="entry name" value="PH-like_dom_sf"/>
</dbReference>
<evidence type="ECO:0000256" key="2">
    <source>
        <dbReference type="ARBA" id="ARBA00022448"/>
    </source>
</evidence>
<feature type="compositionally biased region" description="Basic and acidic residues" evidence="12">
    <location>
        <begin position="25"/>
        <end position="49"/>
    </location>
</feature>
<dbReference type="GO" id="GO:0043197">
    <property type="term" value="C:dendritic spine"/>
    <property type="evidence" value="ECO:0007669"/>
    <property type="project" value="TreeGrafter"/>
</dbReference>
<feature type="compositionally biased region" description="Basic and acidic residues" evidence="12">
    <location>
        <begin position="336"/>
        <end position="347"/>
    </location>
</feature>
<evidence type="ECO:0000256" key="4">
    <source>
        <dbReference type="ARBA" id="ARBA00022553"/>
    </source>
</evidence>
<dbReference type="Proteomes" id="UP001059041">
    <property type="component" value="Linkage Group LG3"/>
</dbReference>
<evidence type="ECO:0000256" key="7">
    <source>
        <dbReference type="ARBA" id="ARBA00058713"/>
    </source>
</evidence>
<dbReference type="CDD" id="cd06793">
    <property type="entry name" value="PDZ2_APBA1_3-like"/>
    <property type="match status" value="1"/>
</dbReference>